<dbReference type="InterPro" id="IPR051852">
    <property type="entry name" value="Alpha-type_PK"/>
</dbReference>
<dbReference type="GO" id="GO:0004674">
    <property type="term" value="F:protein serine/threonine kinase activity"/>
    <property type="evidence" value="ECO:0007669"/>
    <property type="project" value="UniProtKB-KW"/>
</dbReference>
<dbReference type="InterPro" id="IPR004166">
    <property type="entry name" value="a-kinase_dom"/>
</dbReference>
<evidence type="ECO:0000256" key="1">
    <source>
        <dbReference type="ARBA" id="ARBA00022527"/>
    </source>
</evidence>
<keyword evidence="2" id="KW-0808">Transferase</keyword>
<dbReference type="SMART" id="SM00811">
    <property type="entry name" value="Alpha_kinase"/>
    <property type="match status" value="1"/>
</dbReference>
<dbReference type="OrthoDB" id="5957748at2759"/>
<keyword evidence="7" id="KW-1185">Reference proteome</keyword>
<keyword evidence="5" id="KW-0067">ATP-binding</keyword>
<name>A0A6S7GTA7_PARCT</name>
<dbReference type="SUPFAM" id="SSF56112">
    <property type="entry name" value="Protein kinase-like (PK-like)"/>
    <property type="match status" value="1"/>
</dbReference>
<gene>
    <name evidence="6" type="ORF">PACLA_8A047363</name>
</gene>
<evidence type="ECO:0000313" key="6">
    <source>
        <dbReference type="EMBL" id="CAB3994905.1"/>
    </source>
</evidence>
<protein>
    <submittedName>
        <fullName evidence="6">Transient receptor potential cation channel subfamily M member 6</fullName>
    </submittedName>
</protein>
<sequence>MASEVPCLELGSTFLEGTFEKFINNDGEICLQAGEEASEIVLKAEAFVHYTYVRSKKQLIVTDIQGVDYQLCDPQIASSGLTDPKDDSLFLCIGNLSTEAIGNFFANHSCNKFCILLSIHSD</sequence>
<dbReference type="AlphaFoldDB" id="A0A6S7GTA7"/>
<keyword evidence="4" id="KW-0418">Kinase</keyword>
<dbReference type="Pfam" id="PF02816">
    <property type="entry name" value="Alpha_kinase"/>
    <property type="match status" value="1"/>
</dbReference>
<keyword evidence="3" id="KW-0547">Nucleotide-binding</keyword>
<dbReference type="EMBL" id="CACRXK020002563">
    <property type="protein sequence ID" value="CAB3994905.1"/>
    <property type="molecule type" value="Genomic_DNA"/>
</dbReference>
<proteinExistence type="predicted"/>
<comment type="caution">
    <text evidence="6">The sequence shown here is derived from an EMBL/GenBank/DDBJ whole genome shotgun (WGS) entry which is preliminary data.</text>
</comment>
<dbReference type="PROSITE" id="PS51158">
    <property type="entry name" value="ALPHA_KINASE"/>
    <property type="match status" value="1"/>
</dbReference>
<dbReference type="GO" id="GO:0005524">
    <property type="term" value="F:ATP binding"/>
    <property type="evidence" value="ECO:0007669"/>
    <property type="project" value="UniProtKB-KW"/>
</dbReference>
<evidence type="ECO:0000256" key="2">
    <source>
        <dbReference type="ARBA" id="ARBA00022679"/>
    </source>
</evidence>
<evidence type="ECO:0000313" key="7">
    <source>
        <dbReference type="Proteomes" id="UP001152795"/>
    </source>
</evidence>
<keyword evidence="6" id="KW-0675">Receptor</keyword>
<evidence type="ECO:0000256" key="5">
    <source>
        <dbReference type="ARBA" id="ARBA00022840"/>
    </source>
</evidence>
<dbReference type="PANTHER" id="PTHR45992">
    <property type="entry name" value="EUKARYOTIC ELONGATION FACTOR 2 KINASE-RELATED"/>
    <property type="match status" value="1"/>
</dbReference>
<dbReference type="Proteomes" id="UP001152795">
    <property type="component" value="Unassembled WGS sequence"/>
</dbReference>
<dbReference type="InterPro" id="IPR011009">
    <property type="entry name" value="Kinase-like_dom_sf"/>
</dbReference>
<keyword evidence="1" id="KW-0723">Serine/threonine-protein kinase</keyword>
<dbReference type="CDD" id="cd04515">
    <property type="entry name" value="Alpha_kinase"/>
    <property type="match status" value="1"/>
</dbReference>
<evidence type="ECO:0000256" key="3">
    <source>
        <dbReference type="ARBA" id="ARBA00022741"/>
    </source>
</evidence>
<reference evidence="6" key="1">
    <citation type="submission" date="2020-04" db="EMBL/GenBank/DDBJ databases">
        <authorList>
            <person name="Alioto T."/>
            <person name="Alioto T."/>
            <person name="Gomez Garrido J."/>
        </authorList>
    </citation>
    <scope>NUCLEOTIDE SEQUENCE</scope>
    <source>
        <strain evidence="6">A484AB</strain>
    </source>
</reference>
<evidence type="ECO:0000256" key="4">
    <source>
        <dbReference type="ARBA" id="ARBA00022777"/>
    </source>
</evidence>
<dbReference type="Gene3D" id="3.20.200.10">
    <property type="entry name" value="MHCK/EF2 kinase"/>
    <property type="match status" value="1"/>
</dbReference>
<organism evidence="6 7">
    <name type="scientific">Paramuricea clavata</name>
    <name type="common">Red gorgonian</name>
    <name type="synonym">Violescent sea-whip</name>
    <dbReference type="NCBI Taxonomy" id="317549"/>
    <lineage>
        <taxon>Eukaryota</taxon>
        <taxon>Metazoa</taxon>
        <taxon>Cnidaria</taxon>
        <taxon>Anthozoa</taxon>
        <taxon>Octocorallia</taxon>
        <taxon>Malacalcyonacea</taxon>
        <taxon>Plexauridae</taxon>
        <taxon>Paramuricea</taxon>
    </lineage>
</organism>
<accession>A0A6S7GTA7</accession>